<proteinExistence type="predicted"/>
<feature type="transmembrane region" description="Helical" evidence="2">
    <location>
        <begin position="89"/>
        <end position="114"/>
    </location>
</feature>
<accession>A0A4Z0Z102</accession>
<feature type="compositionally biased region" description="Polar residues" evidence="1">
    <location>
        <begin position="15"/>
        <end position="32"/>
    </location>
</feature>
<dbReference type="Proteomes" id="UP000297716">
    <property type="component" value="Unassembled WGS sequence"/>
</dbReference>
<feature type="transmembrane region" description="Helical" evidence="2">
    <location>
        <begin position="682"/>
        <end position="705"/>
    </location>
</feature>
<protein>
    <submittedName>
        <fullName evidence="3">Uncharacterized protein</fullName>
    </submittedName>
</protein>
<feature type="region of interest" description="Disordered" evidence="1">
    <location>
        <begin position="53"/>
        <end position="75"/>
    </location>
</feature>
<dbReference type="EMBL" id="SKBN01000067">
    <property type="protein sequence ID" value="TGJ84433.1"/>
    <property type="molecule type" value="Genomic_DNA"/>
</dbReference>
<comment type="caution">
    <text evidence="3">The sequence shown here is derived from an EMBL/GenBank/DDBJ whole genome shotgun (WGS) entry which is preliminary data.</text>
</comment>
<evidence type="ECO:0000256" key="1">
    <source>
        <dbReference type="SAM" id="MobiDB-lite"/>
    </source>
</evidence>
<keyword evidence="2" id="KW-0472">Membrane</keyword>
<feature type="transmembrane region" description="Helical" evidence="2">
    <location>
        <begin position="213"/>
        <end position="234"/>
    </location>
</feature>
<evidence type="ECO:0000313" key="3">
    <source>
        <dbReference type="EMBL" id="TGJ84433.1"/>
    </source>
</evidence>
<dbReference type="OrthoDB" id="5428040at2759"/>
<name>A0A4Z0Z102_9PEZI</name>
<feature type="region of interest" description="Disordered" evidence="1">
    <location>
        <begin position="1"/>
        <end position="41"/>
    </location>
</feature>
<keyword evidence="2" id="KW-0812">Transmembrane</keyword>
<reference evidence="3 4" key="1">
    <citation type="submission" date="2019-03" db="EMBL/GenBank/DDBJ databases">
        <title>Draft genome sequence of Xylaria hypoxylon DSM 108379, a ubiquitous saprotrophic-parasitic fungi on hardwood.</title>
        <authorList>
            <person name="Buettner E."/>
            <person name="Leonhardt S."/>
            <person name="Gebauer A.M."/>
            <person name="Liers C."/>
            <person name="Hofrichter M."/>
            <person name="Kellner H."/>
        </authorList>
    </citation>
    <scope>NUCLEOTIDE SEQUENCE [LARGE SCALE GENOMIC DNA]</scope>
    <source>
        <strain evidence="3 4">DSM 108379</strain>
    </source>
</reference>
<dbReference type="AlphaFoldDB" id="A0A4Z0Z102"/>
<evidence type="ECO:0000313" key="4">
    <source>
        <dbReference type="Proteomes" id="UP000297716"/>
    </source>
</evidence>
<evidence type="ECO:0000256" key="2">
    <source>
        <dbReference type="SAM" id="Phobius"/>
    </source>
</evidence>
<gene>
    <name evidence="3" type="ORF">E0Z10_g4302</name>
</gene>
<keyword evidence="2" id="KW-1133">Transmembrane helix</keyword>
<feature type="transmembrane region" description="Helical" evidence="2">
    <location>
        <begin position="147"/>
        <end position="169"/>
    </location>
</feature>
<organism evidence="3 4">
    <name type="scientific">Xylaria hypoxylon</name>
    <dbReference type="NCBI Taxonomy" id="37992"/>
    <lineage>
        <taxon>Eukaryota</taxon>
        <taxon>Fungi</taxon>
        <taxon>Dikarya</taxon>
        <taxon>Ascomycota</taxon>
        <taxon>Pezizomycotina</taxon>
        <taxon>Sordariomycetes</taxon>
        <taxon>Xylariomycetidae</taxon>
        <taxon>Xylariales</taxon>
        <taxon>Xylariaceae</taxon>
        <taxon>Xylaria</taxon>
    </lineage>
</organism>
<feature type="compositionally biased region" description="Polar residues" evidence="1">
    <location>
        <begin position="55"/>
        <end position="69"/>
    </location>
</feature>
<sequence length="772" mass="83831">MTTQRIHGPEASVEDSITSIDNQGDILSSQQNHDPESFVEGSVTSIDNEGEILGNQESHPLSEENSNAFSVAEEPPTDQRLSLKQSLGYGGLFGVIGGSLWVLGIFGFLTFLWFGHGSAPEAANATSLWRFIALHNYFPQTITICSVALRVAVGIQATICTSMIASLILEKHGAQKRDVAWLSIMRSLNGGPHKLGSLLLSKRSLTDLLRIETWLTFLVIVVTLALQFSSTLLLSDINKFVILGDLNNTEFGDTFLYKEGDFAATAIELEFITQPPVYAAFGEVQAGFDATPNESGLSDTGLIQRSLLPIPETDARVSVRKAEGTTIVMSSHSSCIRPRMSAKYGIDFYTFGDKAVVGRIVGAVDYNASFQDAGVPSNSLCSDAGCETVGFSCTIPTRDYNNTDWQTISCLFGGVLGAVNPSKNYPVWNPADGPWSLNSSVVLVITTNMGNEDWMGVPSDTLLPVGSPYQEWQSYDTGLGHFNITLCSTGFSLGRFHTSMVAPRFVQEPQNKFVRTSSTHNTTDVRALMGVKIPQGNHMDRNILDLEILGAPEDPPGSSQASELLEFELFGNVTMAKLTLVLMEFIIYLQSSPGFFANQSMTLCYFCSANGYAVNPEISLLFSDTVAETGRAANALLSLMTTIFASVYYAYLDTLQVPHAARVVTTTIVETPGPCSTNGCPGYVTVSTLILLHVICVVTTAALYVTQIRYSRYGNVWHTVAQLRGDDLTVVLTEGHDASDSVIERSLKLKYENQPLKVGRQRTTGRVEVISG</sequence>
<keyword evidence="4" id="KW-1185">Reference proteome</keyword>